<organism evidence="9 10">
    <name type="scientific">Ramlibacter henchirensis</name>
    <dbReference type="NCBI Taxonomy" id="204072"/>
    <lineage>
        <taxon>Bacteria</taxon>
        <taxon>Pseudomonadati</taxon>
        <taxon>Pseudomonadota</taxon>
        <taxon>Betaproteobacteria</taxon>
        <taxon>Burkholderiales</taxon>
        <taxon>Comamonadaceae</taxon>
        <taxon>Ramlibacter</taxon>
    </lineage>
</organism>
<dbReference type="Proteomes" id="UP000298180">
    <property type="component" value="Unassembled WGS sequence"/>
</dbReference>
<dbReference type="PRINTS" id="PR01837">
    <property type="entry name" value="MGTCSAPBPROT"/>
</dbReference>
<evidence type="ECO:0000256" key="4">
    <source>
        <dbReference type="ARBA" id="ARBA00022692"/>
    </source>
</evidence>
<accession>A0A4Z0CA32</accession>
<feature type="domain" description="MgtC/SapB/SrpB/YhiD N-terminal" evidence="8">
    <location>
        <begin position="31"/>
        <end position="155"/>
    </location>
</feature>
<keyword evidence="3" id="KW-1003">Cell membrane</keyword>
<keyword evidence="4 7" id="KW-0812">Transmembrane</keyword>
<name>A0A4Z0CA32_9BURK</name>
<evidence type="ECO:0000256" key="7">
    <source>
        <dbReference type="RuleBase" id="RU365041"/>
    </source>
</evidence>
<feature type="transmembrane region" description="Helical" evidence="7">
    <location>
        <begin position="136"/>
        <end position="153"/>
    </location>
</feature>
<gene>
    <name evidence="9" type="ORF">EZ313_11895</name>
</gene>
<proteinExistence type="inferred from homology"/>
<evidence type="ECO:0000256" key="5">
    <source>
        <dbReference type="ARBA" id="ARBA00022989"/>
    </source>
</evidence>
<evidence type="ECO:0000313" key="9">
    <source>
        <dbReference type="EMBL" id="TFZ07268.1"/>
    </source>
</evidence>
<comment type="similarity">
    <text evidence="2 7">Belongs to the MgtC/SapB family.</text>
</comment>
<evidence type="ECO:0000313" key="10">
    <source>
        <dbReference type="Proteomes" id="UP000298180"/>
    </source>
</evidence>
<dbReference type="AlphaFoldDB" id="A0A4Z0CA32"/>
<dbReference type="EMBL" id="SMLM01000001">
    <property type="protein sequence ID" value="TFZ07268.1"/>
    <property type="molecule type" value="Genomic_DNA"/>
</dbReference>
<comment type="subcellular location">
    <subcellularLocation>
        <location evidence="7">Cell inner membrane</location>
        <topology evidence="7">Multi-pass membrane protein</topology>
    </subcellularLocation>
    <subcellularLocation>
        <location evidence="1">Cell membrane</location>
        <topology evidence="1">Multi-pass membrane protein</topology>
    </subcellularLocation>
</comment>
<dbReference type="Pfam" id="PF02308">
    <property type="entry name" value="MgtC"/>
    <property type="match status" value="1"/>
</dbReference>
<evidence type="ECO:0000259" key="8">
    <source>
        <dbReference type="Pfam" id="PF02308"/>
    </source>
</evidence>
<keyword evidence="5 7" id="KW-1133">Transmembrane helix</keyword>
<keyword evidence="10" id="KW-1185">Reference proteome</keyword>
<sequence length="176" mass="18708">MNAWDTIAATIAAEFSDIPDLEQLTRVIVRLLLAALLGALVGLERELAGKAAGLRTHMLVALGSALFVLIPMQAGIELEDLSRVIQGLLAGVGFLCAGAILKAAHEEQVQGLTTSASLWMIAAIGMAAGLGRDATAVLSTLLALGILMMEAPLRRFFDNRHRQQRIVTPDERDGGR</sequence>
<evidence type="ECO:0000256" key="1">
    <source>
        <dbReference type="ARBA" id="ARBA00004651"/>
    </source>
</evidence>
<keyword evidence="7" id="KW-0997">Cell inner membrane</keyword>
<feature type="transmembrane region" description="Helical" evidence="7">
    <location>
        <begin position="84"/>
        <end position="104"/>
    </location>
</feature>
<dbReference type="RefSeq" id="WP_135263349.1">
    <property type="nucleotide sequence ID" value="NZ_SMLM01000001.1"/>
</dbReference>
<dbReference type="PANTHER" id="PTHR33778:SF1">
    <property type="entry name" value="MAGNESIUM TRANSPORTER YHID-RELATED"/>
    <property type="match status" value="1"/>
</dbReference>
<comment type="caution">
    <text evidence="9">The sequence shown here is derived from an EMBL/GenBank/DDBJ whole genome shotgun (WGS) entry which is preliminary data.</text>
</comment>
<dbReference type="InterPro" id="IPR003416">
    <property type="entry name" value="MgtC/SapB/SrpB/YhiD_fam"/>
</dbReference>
<feature type="transmembrane region" description="Helical" evidence="7">
    <location>
        <begin position="24"/>
        <end position="42"/>
    </location>
</feature>
<dbReference type="GO" id="GO:0005886">
    <property type="term" value="C:plasma membrane"/>
    <property type="evidence" value="ECO:0007669"/>
    <property type="project" value="UniProtKB-SubCell"/>
</dbReference>
<evidence type="ECO:0000256" key="3">
    <source>
        <dbReference type="ARBA" id="ARBA00022475"/>
    </source>
</evidence>
<feature type="transmembrane region" description="Helical" evidence="7">
    <location>
        <begin position="54"/>
        <end position="72"/>
    </location>
</feature>
<dbReference type="OrthoDB" id="9811198at2"/>
<feature type="transmembrane region" description="Helical" evidence="7">
    <location>
        <begin position="111"/>
        <end position="130"/>
    </location>
</feature>
<protein>
    <recommendedName>
        <fullName evidence="7">Protein MgtC</fullName>
    </recommendedName>
</protein>
<evidence type="ECO:0000256" key="2">
    <source>
        <dbReference type="ARBA" id="ARBA00009298"/>
    </source>
</evidence>
<dbReference type="PANTHER" id="PTHR33778">
    <property type="entry name" value="PROTEIN MGTC"/>
    <property type="match status" value="1"/>
</dbReference>
<dbReference type="InterPro" id="IPR049177">
    <property type="entry name" value="MgtC_SapB_SrpB_YhiD_N"/>
</dbReference>
<evidence type="ECO:0000256" key="6">
    <source>
        <dbReference type="ARBA" id="ARBA00023136"/>
    </source>
</evidence>
<keyword evidence="6 7" id="KW-0472">Membrane</keyword>
<reference evidence="9 10" key="1">
    <citation type="submission" date="2019-03" db="EMBL/GenBank/DDBJ databases">
        <title>Ramlibacter henchirensis DSM 14656, whole genome shotgun sequence.</title>
        <authorList>
            <person name="Zhang X."/>
            <person name="Feng G."/>
            <person name="Zhu H."/>
        </authorList>
    </citation>
    <scope>NUCLEOTIDE SEQUENCE [LARGE SCALE GENOMIC DNA]</scope>
    <source>
        <strain evidence="9 10">DSM 14656</strain>
    </source>
</reference>